<evidence type="ECO:0000256" key="6">
    <source>
        <dbReference type="RuleBase" id="RU003915"/>
    </source>
</evidence>
<evidence type="ECO:0000256" key="3">
    <source>
        <dbReference type="ARBA" id="ARBA00023110"/>
    </source>
</evidence>
<dbReference type="KEGG" id="llu:AKJ09_09589"/>
<feature type="domain" description="PPIase FKBP-type" evidence="8">
    <location>
        <begin position="73"/>
        <end position="160"/>
    </location>
</feature>
<evidence type="ECO:0000256" key="4">
    <source>
        <dbReference type="ARBA" id="ARBA00023235"/>
    </source>
</evidence>
<dbReference type="PANTHER" id="PTHR43811:SF19">
    <property type="entry name" value="39 KDA FK506-BINDING NUCLEAR PROTEIN"/>
    <property type="match status" value="1"/>
</dbReference>
<dbReference type="Gene3D" id="3.10.50.40">
    <property type="match status" value="1"/>
</dbReference>
<dbReference type="PROSITE" id="PS51257">
    <property type="entry name" value="PROKAR_LIPOPROTEIN"/>
    <property type="match status" value="1"/>
</dbReference>
<dbReference type="InterPro" id="IPR001179">
    <property type="entry name" value="PPIase_FKBP_dom"/>
</dbReference>
<dbReference type="EMBL" id="CP012333">
    <property type="protein sequence ID" value="AKV02926.1"/>
    <property type="molecule type" value="Genomic_DNA"/>
</dbReference>
<evidence type="ECO:0000313" key="9">
    <source>
        <dbReference type="EMBL" id="AKV02926.1"/>
    </source>
</evidence>
<dbReference type="SUPFAM" id="SSF54534">
    <property type="entry name" value="FKBP-like"/>
    <property type="match status" value="1"/>
</dbReference>
<dbReference type="Proteomes" id="UP000064967">
    <property type="component" value="Chromosome"/>
</dbReference>
<protein>
    <recommendedName>
        <fullName evidence="6">Peptidyl-prolyl cis-trans isomerase</fullName>
        <ecNumber evidence="6">5.2.1.8</ecNumber>
    </recommendedName>
</protein>
<evidence type="ECO:0000256" key="1">
    <source>
        <dbReference type="ARBA" id="ARBA00000971"/>
    </source>
</evidence>
<evidence type="ECO:0000313" key="10">
    <source>
        <dbReference type="Proteomes" id="UP000064967"/>
    </source>
</evidence>
<dbReference type="RefSeq" id="WP_146653780.1">
    <property type="nucleotide sequence ID" value="NZ_CP012333.1"/>
</dbReference>
<evidence type="ECO:0000259" key="8">
    <source>
        <dbReference type="PROSITE" id="PS50059"/>
    </source>
</evidence>
<dbReference type="STRING" id="1391654.AKJ09_09589"/>
<sequence>MKISRSLLLAAGLASFLVTGFVTGLTVTGCSKRVDEPAPSEFKPTEAPPLPPGPEKLQIVDDKVGEGPEAKKGDTVKVHYTGTLLNGKEFDSSRGREPFQVTIGQGQVIKGWDEGLPGMRVGGKRTLTIPWDMAYGENGSGDKIPPKAALKFDIELVEIVGGDAGAKPAPKAGGKDGVK</sequence>
<dbReference type="OrthoDB" id="9812109at2"/>
<organism evidence="9 10">
    <name type="scientific">Labilithrix luteola</name>
    <dbReference type="NCBI Taxonomy" id="1391654"/>
    <lineage>
        <taxon>Bacteria</taxon>
        <taxon>Pseudomonadati</taxon>
        <taxon>Myxococcota</taxon>
        <taxon>Polyangia</taxon>
        <taxon>Polyangiales</taxon>
        <taxon>Labilitrichaceae</taxon>
        <taxon>Labilithrix</taxon>
    </lineage>
</organism>
<evidence type="ECO:0000256" key="2">
    <source>
        <dbReference type="ARBA" id="ARBA00006577"/>
    </source>
</evidence>
<comment type="catalytic activity">
    <reaction evidence="1 5 6">
        <text>[protein]-peptidylproline (omega=180) = [protein]-peptidylproline (omega=0)</text>
        <dbReference type="Rhea" id="RHEA:16237"/>
        <dbReference type="Rhea" id="RHEA-COMP:10747"/>
        <dbReference type="Rhea" id="RHEA-COMP:10748"/>
        <dbReference type="ChEBI" id="CHEBI:83833"/>
        <dbReference type="ChEBI" id="CHEBI:83834"/>
        <dbReference type="EC" id="5.2.1.8"/>
    </reaction>
</comment>
<gene>
    <name evidence="9" type="ORF">AKJ09_09589</name>
</gene>
<comment type="similarity">
    <text evidence="2 6">Belongs to the FKBP-type PPIase family.</text>
</comment>
<keyword evidence="10" id="KW-1185">Reference proteome</keyword>
<dbReference type="GO" id="GO:0003755">
    <property type="term" value="F:peptidyl-prolyl cis-trans isomerase activity"/>
    <property type="evidence" value="ECO:0007669"/>
    <property type="project" value="UniProtKB-UniRule"/>
</dbReference>
<keyword evidence="3 5" id="KW-0697">Rotamase</keyword>
<proteinExistence type="inferred from homology"/>
<accession>A0A0K1QAW1</accession>
<dbReference type="FunFam" id="3.10.50.40:FF:000006">
    <property type="entry name" value="Peptidyl-prolyl cis-trans isomerase"/>
    <property type="match status" value="1"/>
</dbReference>
<dbReference type="PROSITE" id="PS50059">
    <property type="entry name" value="FKBP_PPIASE"/>
    <property type="match status" value="1"/>
</dbReference>
<feature type="region of interest" description="Disordered" evidence="7">
    <location>
        <begin position="36"/>
        <end position="57"/>
    </location>
</feature>
<dbReference type="EC" id="5.2.1.8" evidence="6"/>
<reference evidence="9 10" key="1">
    <citation type="submission" date="2015-08" db="EMBL/GenBank/DDBJ databases">
        <authorList>
            <person name="Babu N.S."/>
            <person name="Beckwith C.J."/>
            <person name="Beseler K.G."/>
            <person name="Brison A."/>
            <person name="Carone J.V."/>
            <person name="Caskin T.P."/>
            <person name="Diamond M."/>
            <person name="Durham M.E."/>
            <person name="Foxe J.M."/>
            <person name="Go M."/>
            <person name="Henderson B.A."/>
            <person name="Jones I.B."/>
            <person name="McGettigan J.A."/>
            <person name="Micheletti S.J."/>
            <person name="Nasrallah M.E."/>
            <person name="Ortiz D."/>
            <person name="Piller C.R."/>
            <person name="Privatt S.R."/>
            <person name="Schneider S.L."/>
            <person name="Sharp S."/>
            <person name="Smith T.C."/>
            <person name="Stanton J.D."/>
            <person name="Ullery H.E."/>
            <person name="Wilson R.J."/>
            <person name="Serrano M.G."/>
            <person name="Buck G."/>
            <person name="Lee V."/>
            <person name="Wang Y."/>
            <person name="Carvalho R."/>
            <person name="Voegtly L."/>
            <person name="Shi R."/>
            <person name="Duckworth R."/>
            <person name="Johnson A."/>
            <person name="Loviza R."/>
            <person name="Walstead R."/>
            <person name="Shah Z."/>
            <person name="Kiflezghi M."/>
            <person name="Wade K."/>
            <person name="Ball S.L."/>
            <person name="Bradley K.W."/>
            <person name="Asai D.J."/>
            <person name="Bowman C.A."/>
            <person name="Russell D.A."/>
            <person name="Pope W.H."/>
            <person name="Jacobs-Sera D."/>
            <person name="Hendrix R.W."/>
            <person name="Hatfull G.F."/>
        </authorList>
    </citation>
    <scope>NUCLEOTIDE SEQUENCE [LARGE SCALE GENOMIC DNA]</scope>
    <source>
        <strain evidence="9 10">DSM 27648</strain>
    </source>
</reference>
<name>A0A0K1QAW1_9BACT</name>
<dbReference type="PANTHER" id="PTHR43811">
    <property type="entry name" value="FKBP-TYPE PEPTIDYL-PROLYL CIS-TRANS ISOMERASE FKPA"/>
    <property type="match status" value="1"/>
</dbReference>
<keyword evidence="4 5" id="KW-0413">Isomerase</keyword>
<evidence type="ECO:0000256" key="7">
    <source>
        <dbReference type="SAM" id="MobiDB-lite"/>
    </source>
</evidence>
<dbReference type="PATRIC" id="fig|1391654.3.peg.9714"/>
<dbReference type="AlphaFoldDB" id="A0A0K1QAW1"/>
<dbReference type="Pfam" id="PF00254">
    <property type="entry name" value="FKBP_C"/>
    <property type="match status" value="1"/>
</dbReference>
<evidence type="ECO:0000256" key="5">
    <source>
        <dbReference type="PROSITE-ProRule" id="PRU00277"/>
    </source>
</evidence>
<dbReference type="InterPro" id="IPR046357">
    <property type="entry name" value="PPIase_dom_sf"/>
</dbReference>